<keyword evidence="3" id="KW-1185">Reference proteome</keyword>
<organism evidence="2 3">
    <name type="scientific">Heterotrigona itama</name>
    <dbReference type="NCBI Taxonomy" id="395501"/>
    <lineage>
        <taxon>Eukaryota</taxon>
        <taxon>Metazoa</taxon>
        <taxon>Ecdysozoa</taxon>
        <taxon>Arthropoda</taxon>
        <taxon>Hexapoda</taxon>
        <taxon>Insecta</taxon>
        <taxon>Pterygota</taxon>
        <taxon>Neoptera</taxon>
        <taxon>Endopterygota</taxon>
        <taxon>Hymenoptera</taxon>
        <taxon>Apocrita</taxon>
        <taxon>Aculeata</taxon>
        <taxon>Apoidea</taxon>
        <taxon>Anthophila</taxon>
        <taxon>Apidae</taxon>
        <taxon>Heterotrigona</taxon>
    </lineage>
</organism>
<evidence type="ECO:0000313" key="2">
    <source>
        <dbReference type="EMBL" id="CAD1468337.1"/>
    </source>
</evidence>
<feature type="non-terminal residue" evidence="2">
    <location>
        <position position="149"/>
    </location>
</feature>
<feature type="region of interest" description="Disordered" evidence="1">
    <location>
        <begin position="74"/>
        <end position="124"/>
    </location>
</feature>
<dbReference type="EMBL" id="CAJDYZ010000466">
    <property type="protein sequence ID" value="CAD1468337.1"/>
    <property type="molecule type" value="Genomic_DNA"/>
</dbReference>
<comment type="caution">
    <text evidence="2">The sequence shown here is derived from an EMBL/GenBank/DDBJ whole genome shotgun (WGS) entry which is preliminary data.</text>
</comment>
<dbReference type="OrthoDB" id="4096at2759"/>
<evidence type="ECO:0000256" key="1">
    <source>
        <dbReference type="SAM" id="MobiDB-lite"/>
    </source>
</evidence>
<feature type="non-terminal residue" evidence="2">
    <location>
        <position position="1"/>
    </location>
</feature>
<sequence>LTSWKTKFQQSAEESKLSTVRSFIHSRYGAQWRTVVFNVAPELFANVPLLSVSAHTLPPMKMLCASFITSLLSSSVSKAQPADDKIDRDETMQNDEESEESEEELSHPKNHESPPVTEVDDVDETKVQLVDHDWSFLKTILPDREEIEQ</sequence>
<dbReference type="AlphaFoldDB" id="A0A6V7GVR9"/>
<protein>
    <submittedName>
        <fullName evidence="2">Uncharacterized protein</fullName>
    </submittedName>
</protein>
<proteinExistence type="predicted"/>
<accession>A0A6V7GVR9</accession>
<feature type="compositionally biased region" description="Basic and acidic residues" evidence="1">
    <location>
        <begin position="81"/>
        <end position="91"/>
    </location>
</feature>
<name>A0A6V7GVR9_9HYME</name>
<gene>
    <name evidence="2" type="ORF">MHI_LOCUS38620</name>
</gene>
<dbReference type="Proteomes" id="UP000752696">
    <property type="component" value="Unassembled WGS sequence"/>
</dbReference>
<reference evidence="2" key="1">
    <citation type="submission" date="2020-07" db="EMBL/GenBank/DDBJ databases">
        <authorList>
            <person name="Nazaruddin N."/>
        </authorList>
    </citation>
    <scope>NUCLEOTIDE SEQUENCE</scope>
</reference>
<feature type="compositionally biased region" description="Acidic residues" evidence="1">
    <location>
        <begin position="92"/>
        <end position="103"/>
    </location>
</feature>
<evidence type="ECO:0000313" key="3">
    <source>
        <dbReference type="Proteomes" id="UP000752696"/>
    </source>
</evidence>